<evidence type="ECO:0000313" key="1">
    <source>
        <dbReference type="EMBL" id="GAA0954878.1"/>
    </source>
</evidence>
<organism evidence="1 2">
    <name type="scientific">Actinocorallia libanotica</name>
    <dbReference type="NCBI Taxonomy" id="46162"/>
    <lineage>
        <taxon>Bacteria</taxon>
        <taxon>Bacillati</taxon>
        <taxon>Actinomycetota</taxon>
        <taxon>Actinomycetes</taxon>
        <taxon>Streptosporangiales</taxon>
        <taxon>Thermomonosporaceae</taxon>
        <taxon>Actinocorallia</taxon>
    </lineage>
</organism>
<reference evidence="2" key="1">
    <citation type="journal article" date="2019" name="Int. J. Syst. Evol. Microbiol.">
        <title>The Global Catalogue of Microorganisms (GCM) 10K type strain sequencing project: providing services to taxonomists for standard genome sequencing and annotation.</title>
        <authorList>
            <consortium name="The Broad Institute Genomics Platform"/>
            <consortium name="The Broad Institute Genome Sequencing Center for Infectious Disease"/>
            <person name="Wu L."/>
            <person name="Ma J."/>
        </authorList>
    </citation>
    <scope>NUCLEOTIDE SEQUENCE [LARGE SCALE GENOMIC DNA]</scope>
    <source>
        <strain evidence="2">JCM 10696</strain>
    </source>
</reference>
<dbReference type="EMBL" id="BAAAHH010000015">
    <property type="protein sequence ID" value="GAA0954878.1"/>
    <property type="molecule type" value="Genomic_DNA"/>
</dbReference>
<accession>A0ABP4BV12</accession>
<dbReference type="Proteomes" id="UP001500665">
    <property type="component" value="Unassembled WGS sequence"/>
</dbReference>
<dbReference type="RefSeq" id="WP_344242264.1">
    <property type="nucleotide sequence ID" value="NZ_BAAAHH010000015.1"/>
</dbReference>
<comment type="caution">
    <text evidence="1">The sequence shown here is derived from an EMBL/GenBank/DDBJ whole genome shotgun (WGS) entry which is preliminary data.</text>
</comment>
<keyword evidence="2" id="KW-1185">Reference proteome</keyword>
<gene>
    <name evidence="1" type="ORF">GCM10009550_38800</name>
</gene>
<sequence>MRQDVPDITTLSAALTGHGFALGFSRTDESRVDGVLPERTVWFYRPVRAEDDRS</sequence>
<evidence type="ECO:0000313" key="2">
    <source>
        <dbReference type="Proteomes" id="UP001500665"/>
    </source>
</evidence>
<protein>
    <submittedName>
        <fullName evidence="1">Uncharacterized protein</fullName>
    </submittedName>
</protein>
<name>A0ABP4BV12_9ACTN</name>
<proteinExistence type="predicted"/>